<dbReference type="PANTHER" id="PTHR10742">
    <property type="entry name" value="FLAVIN MONOAMINE OXIDASE"/>
    <property type="match status" value="1"/>
</dbReference>
<dbReference type="InterPro" id="IPR050281">
    <property type="entry name" value="Flavin_monoamine_oxidase"/>
</dbReference>
<dbReference type="GO" id="GO:0046208">
    <property type="term" value="P:spermine catabolic process"/>
    <property type="evidence" value="ECO:0007669"/>
    <property type="project" value="TreeGrafter"/>
</dbReference>
<evidence type="ECO:0000313" key="6">
    <source>
        <dbReference type="Proteomes" id="UP000886611"/>
    </source>
</evidence>
<evidence type="ECO:0000313" key="5">
    <source>
        <dbReference type="EMBL" id="KAG2455748.1"/>
    </source>
</evidence>
<reference evidence="5 6" key="1">
    <citation type="journal article" date="2021" name="Cell">
        <title>Tracing the genetic footprints of vertebrate landing in non-teleost ray-finned fishes.</title>
        <authorList>
            <person name="Bi X."/>
            <person name="Wang K."/>
            <person name="Yang L."/>
            <person name="Pan H."/>
            <person name="Jiang H."/>
            <person name="Wei Q."/>
            <person name="Fang M."/>
            <person name="Yu H."/>
            <person name="Zhu C."/>
            <person name="Cai Y."/>
            <person name="He Y."/>
            <person name="Gan X."/>
            <person name="Zeng H."/>
            <person name="Yu D."/>
            <person name="Zhu Y."/>
            <person name="Jiang H."/>
            <person name="Qiu Q."/>
            <person name="Yang H."/>
            <person name="Zhang Y.E."/>
            <person name="Wang W."/>
            <person name="Zhu M."/>
            <person name="He S."/>
            <person name="Zhang G."/>
        </authorList>
    </citation>
    <scope>NUCLEOTIDE SEQUENCE [LARGE SCALE GENOMIC DNA]</scope>
    <source>
        <strain evidence="5">Bchr_013</strain>
    </source>
</reference>
<feature type="non-terminal residue" evidence="5">
    <location>
        <position position="1"/>
    </location>
</feature>
<protein>
    <submittedName>
        <fullName evidence="5">PAOX oxidase</fullName>
    </submittedName>
</protein>
<dbReference type="EMBL" id="JAATIS010009265">
    <property type="protein sequence ID" value="KAG2455748.1"/>
    <property type="molecule type" value="Genomic_DNA"/>
</dbReference>
<evidence type="ECO:0000256" key="2">
    <source>
        <dbReference type="ARBA" id="ARBA00022630"/>
    </source>
</evidence>
<dbReference type="Gene3D" id="3.90.660.10">
    <property type="match status" value="1"/>
</dbReference>
<dbReference type="SUPFAM" id="SSF51905">
    <property type="entry name" value="FAD/NAD(P)-binding domain"/>
    <property type="match status" value="1"/>
</dbReference>
<comment type="cofactor">
    <cofactor evidence="1">
        <name>FAD</name>
        <dbReference type="ChEBI" id="CHEBI:57692"/>
    </cofactor>
</comment>
<accession>A0A8X7WS33</accession>
<organism evidence="5 6">
    <name type="scientific">Polypterus senegalus</name>
    <name type="common">Senegal bichir</name>
    <dbReference type="NCBI Taxonomy" id="55291"/>
    <lineage>
        <taxon>Eukaryota</taxon>
        <taxon>Metazoa</taxon>
        <taxon>Chordata</taxon>
        <taxon>Craniata</taxon>
        <taxon>Vertebrata</taxon>
        <taxon>Euteleostomi</taxon>
        <taxon>Actinopterygii</taxon>
        <taxon>Polypteriformes</taxon>
        <taxon>Polypteridae</taxon>
        <taxon>Polypterus</taxon>
    </lineage>
</organism>
<evidence type="ECO:0000256" key="3">
    <source>
        <dbReference type="ARBA" id="ARBA00022827"/>
    </source>
</evidence>
<dbReference type="AlphaFoldDB" id="A0A8X7WS33"/>
<name>A0A8X7WS33_POLSE</name>
<feature type="domain" description="Amine oxidase" evidence="4">
    <location>
        <begin position="79"/>
        <end position="544"/>
    </location>
</feature>
<dbReference type="SUPFAM" id="SSF54373">
    <property type="entry name" value="FAD-linked reductases, C-terminal domain"/>
    <property type="match status" value="1"/>
</dbReference>
<dbReference type="InterPro" id="IPR002937">
    <property type="entry name" value="Amino_oxidase"/>
</dbReference>
<dbReference type="InterPro" id="IPR036188">
    <property type="entry name" value="FAD/NAD-bd_sf"/>
</dbReference>
<keyword evidence="2" id="KW-0285">Flavoprotein</keyword>
<evidence type="ECO:0000259" key="4">
    <source>
        <dbReference type="Pfam" id="PF01593"/>
    </source>
</evidence>
<proteinExistence type="predicted"/>
<keyword evidence="6" id="KW-1185">Reference proteome</keyword>
<comment type="caution">
    <text evidence="5">The sequence shown here is derived from an EMBL/GenBank/DDBJ whole genome shotgun (WGS) entry which is preliminary data.</text>
</comment>
<feature type="non-terminal residue" evidence="5">
    <location>
        <position position="565"/>
    </location>
</feature>
<gene>
    <name evidence="5" type="primary">Paox_1</name>
    <name evidence="5" type="ORF">GTO96_0006939</name>
</gene>
<sequence length="565" mass="63263">MFVVDGRQLIPARSPLRRKDEGRQLFQDTVYPKTLDGSFPGVKQCPRFPHGILGLGVHSALLGKMKTNPKILVVGAGAAGVGAATKLLKNGFHNVQIVEAEPHIGGRIIGTKFGQSWIDLGAQYIHGASPSNPVYVMAKDMGLLNDTTEEESESKGWRVFSQQNKKIDNAFAKQVYEFGENIILNSYTLKKNYTQGQNQSMGEYFATKIQELSTNWSSDPHRSKEVNGIFSLVIKNYLLDIGTSDLQDVGVDAWHEFGPVEGGELNLQGHMHRIVENLLRDFPKENILLSTQVTKIEWNGSFQSSEEEEENQYPVRVLCEGGKEILADHVLLTISLGCLKALASTLFHPPLPSEKTLAIETLGFGTMNKIFLEYDTPFWEEGVEEINLIWEDEHPGNAIISEPKEWIRFIPWYEVMPRERFNHSLIGMVAGRAAEYMETQSEEELALNITQNFREILGNPSIPHPKKVFYTKWHSNPYTRGAYTYRTVGAKGSQFDILAEPLPKDKSLSTQKLQILFAGEGTSRNLHSTVQGALMSGWREAERLMKFYQTPGASAESEEATPGTQ</sequence>
<dbReference type="GO" id="GO:0046592">
    <property type="term" value="F:polyamine oxidase activity"/>
    <property type="evidence" value="ECO:0007669"/>
    <property type="project" value="TreeGrafter"/>
</dbReference>
<dbReference type="PRINTS" id="PR00419">
    <property type="entry name" value="ADXRDTASE"/>
</dbReference>
<dbReference type="Gene3D" id="3.50.50.60">
    <property type="entry name" value="FAD/NAD(P)-binding domain"/>
    <property type="match status" value="1"/>
</dbReference>
<evidence type="ECO:0000256" key="1">
    <source>
        <dbReference type="ARBA" id="ARBA00001974"/>
    </source>
</evidence>
<dbReference type="Pfam" id="PF01593">
    <property type="entry name" value="Amino_oxidase"/>
    <property type="match status" value="1"/>
</dbReference>
<keyword evidence="3" id="KW-0274">FAD</keyword>
<dbReference type="PANTHER" id="PTHR10742:SF364">
    <property type="entry name" value="AMINE OXIDASE"/>
    <property type="match status" value="1"/>
</dbReference>
<dbReference type="Proteomes" id="UP000886611">
    <property type="component" value="Unassembled WGS sequence"/>
</dbReference>